<dbReference type="Proteomes" id="UP000504627">
    <property type="component" value="Unplaced"/>
</dbReference>
<dbReference type="Gene3D" id="3.80.10.10">
    <property type="entry name" value="Ribonuclease Inhibitor"/>
    <property type="match status" value="1"/>
</dbReference>
<dbReference type="SMART" id="SM00369">
    <property type="entry name" value="LRR_TYP"/>
    <property type="match status" value="4"/>
</dbReference>
<evidence type="ECO:0000259" key="5">
    <source>
        <dbReference type="Pfam" id="PF14914"/>
    </source>
</evidence>
<dbReference type="InterPro" id="IPR015753">
    <property type="entry name" value="LRRC37"/>
</dbReference>
<dbReference type="AlphaFoldDB" id="A0A7R5KE96"/>
<feature type="region of interest" description="Disordered" evidence="3">
    <location>
        <begin position="603"/>
        <end position="655"/>
    </location>
</feature>
<dbReference type="RefSeq" id="XP_039239976.1">
    <property type="nucleotide sequence ID" value="XM_039384042.1"/>
</dbReference>
<dbReference type="InterPro" id="IPR029423">
    <property type="entry name" value="LRRC37AB_C"/>
</dbReference>
<protein>
    <submittedName>
        <fullName evidence="7">Leucine-rich repeat-containing protein 37A2-like</fullName>
    </submittedName>
</protein>
<proteinExistence type="predicted"/>
<keyword evidence="6" id="KW-1185">Reference proteome</keyword>
<feature type="domain" description="LRRC37A/B like protein 1 C-terminal" evidence="5">
    <location>
        <begin position="654"/>
        <end position="779"/>
    </location>
</feature>
<dbReference type="InterPro" id="IPR032675">
    <property type="entry name" value="LRR_dom_sf"/>
</dbReference>
<dbReference type="Pfam" id="PF14914">
    <property type="entry name" value="LRRC37AB_C"/>
    <property type="match status" value="1"/>
</dbReference>
<feature type="region of interest" description="Disordered" evidence="3">
    <location>
        <begin position="391"/>
        <end position="437"/>
    </location>
</feature>
<feature type="compositionally biased region" description="Acidic residues" evidence="3">
    <location>
        <begin position="458"/>
        <end position="467"/>
    </location>
</feature>
<reference evidence="7" key="1">
    <citation type="submission" date="2025-08" db="UniProtKB">
        <authorList>
            <consortium name="RefSeq"/>
        </authorList>
    </citation>
    <scope>IDENTIFICATION</scope>
    <source>
        <tissue evidence="7">Muscle</tissue>
    </source>
</reference>
<evidence type="ECO:0000313" key="7">
    <source>
        <dbReference type="RefSeq" id="XP_039239976.1"/>
    </source>
</evidence>
<evidence type="ECO:0000256" key="4">
    <source>
        <dbReference type="SAM" id="SignalP"/>
    </source>
</evidence>
<feature type="compositionally biased region" description="Basic and acidic residues" evidence="3">
    <location>
        <begin position="326"/>
        <end position="336"/>
    </location>
</feature>
<feature type="region of interest" description="Disordered" evidence="3">
    <location>
        <begin position="309"/>
        <end position="337"/>
    </location>
</feature>
<evidence type="ECO:0000256" key="2">
    <source>
        <dbReference type="ARBA" id="ARBA00022737"/>
    </source>
</evidence>
<accession>A0A7R5KE96</accession>
<dbReference type="PANTHER" id="PTHR23045">
    <property type="entry name" value="LEUCINE-RICH REPEAT-CONTAINING PROTEIN 37A"/>
    <property type="match status" value="1"/>
</dbReference>
<gene>
    <name evidence="7" type="primary">LOC113994710</name>
</gene>
<feature type="chain" id="PRO_5030632760" evidence="4">
    <location>
        <begin position="28"/>
        <end position="893"/>
    </location>
</feature>
<feature type="region of interest" description="Disordered" evidence="3">
    <location>
        <begin position="458"/>
        <end position="493"/>
    </location>
</feature>
<feature type="compositionally biased region" description="Polar residues" evidence="3">
    <location>
        <begin position="470"/>
        <end position="480"/>
    </location>
</feature>
<sequence length="893" mass="99333">MDLLTRVVRALLLLALLLAVTPCPGESKELCPHPCRCQRRGLLDCRHAGLATVPPATRRRALTVLDFTGNSIATLDEQTWKEYPWTETLVLRDNELQAVKSHSLEGLFLLKHLDLSGNRILLIEEGAFEPLPFLRLLNLSGNGLTQIHSSTFQAWHGMQFLEELILSHNPLTVIADTAFFKLPSVNYLDLSATQVTPQTLLLLLQTTVHLETLKLPKDVACCLCQEHASTETPCRTIQFLCENLCSSSSAQCAAHTGPVAQTQGEVMEVKPSGKAKSSPVLNLRAKQPSLGDHGTITLGVALTLSSTEGDVSSLKDSRSDSYPPEHLSRQEGKTADDELMVEVKNNLHKAKSIRTVKSIVSRQPQPVREKDVEEKSITVWERKQKGSHLNWQALNPWDEAGGLNPTEDDSGHHKVSTLPSKQSPSHSTAKGRRFSRSVNIQDYYNAVEQTQNTIGMEDVEDREEEVEAPSSKQNYGWTQKQHNKKASQQKQMESHLNWQALNPWDGAGGLNPTDEDSVSGHHKGVDVAPSPIRKYIWKKKEHKKTNSQYWVGQNPLFYQVLGPAKAQGEPTGRESKAQQGLNRNLDFLSDPLVNNGPAAISRVEDRAEGEPSSRGGHFPLLPDTRETAWKQEEEGSRLLNKPGSPEGPDVLPVPGEDFETTVDRSLRLLVPDEGLRMFLAHMERALRTDCSLPGLQLACAKMVSKTGLLLNLLSKRQESEGASAFTRQCPVEKNISRHTALEEGKEHTGQKRRSRDKEISFVVLLSAVTTVFVMLKCVLHLCFGSCADCFQPRHSRKSLLRRFFEKLQWRGRKKEYSEGEAVEQGRAGSTFQCCPSAHTACSSSPLPVIPLHGTFQTMPKLSEAELLFVQYIMDVLDAKEKAFRKAIQHKEGP</sequence>
<evidence type="ECO:0000256" key="3">
    <source>
        <dbReference type="SAM" id="MobiDB-lite"/>
    </source>
</evidence>
<dbReference type="PROSITE" id="PS51450">
    <property type="entry name" value="LRR"/>
    <property type="match status" value="2"/>
</dbReference>
<feature type="compositionally biased region" description="Basic and acidic residues" evidence="3">
    <location>
        <begin position="623"/>
        <end position="636"/>
    </location>
</feature>
<evidence type="ECO:0000256" key="1">
    <source>
        <dbReference type="ARBA" id="ARBA00022614"/>
    </source>
</evidence>
<dbReference type="GeneID" id="113994710"/>
<organism evidence="6 7">
    <name type="scientific">Pipra filicauda</name>
    <name type="common">Wire-tailed manakin</name>
    <dbReference type="NCBI Taxonomy" id="649802"/>
    <lineage>
        <taxon>Eukaryota</taxon>
        <taxon>Metazoa</taxon>
        <taxon>Chordata</taxon>
        <taxon>Craniata</taxon>
        <taxon>Vertebrata</taxon>
        <taxon>Euteleostomi</taxon>
        <taxon>Archelosauria</taxon>
        <taxon>Archosauria</taxon>
        <taxon>Dinosauria</taxon>
        <taxon>Saurischia</taxon>
        <taxon>Theropoda</taxon>
        <taxon>Coelurosauria</taxon>
        <taxon>Aves</taxon>
        <taxon>Neognathae</taxon>
        <taxon>Neoaves</taxon>
        <taxon>Telluraves</taxon>
        <taxon>Australaves</taxon>
        <taxon>Passeriformes</taxon>
        <taxon>Pipridae</taxon>
        <taxon>Pipra</taxon>
    </lineage>
</organism>
<dbReference type="InParanoid" id="A0A7R5KE96"/>
<dbReference type="InterPro" id="IPR003591">
    <property type="entry name" value="Leu-rich_rpt_typical-subtyp"/>
</dbReference>
<keyword evidence="4" id="KW-0732">Signal</keyword>
<dbReference type="SUPFAM" id="SSF52058">
    <property type="entry name" value="L domain-like"/>
    <property type="match status" value="1"/>
</dbReference>
<keyword evidence="2" id="KW-0677">Repeat</keyword>
<dbReference type="Pfam" id="PF13855">
    <property type="entry name" value="LRR_8"/>
    <property type="match status" value="1"/>
</dbReference>
<keyword evidence="1" id="KW-0433">Leucine-rich repeat</keyword>
<name>A0A7R5KE96_9PASS</name>
<evidence type="ECO:0000313" key="6">
    <source>
        <dbReference type="Proteomes" id="UP000504627"/>
    </source>
</evidence>
<feature type="compositionally biased region" description="Polar residues" evidence="3">
    <location>
        <begin position="417"/>
        <end position="428"/>
    </location>
</feature>
<dbReference type="PANTHER" id="PTHR23045:SF9">
    <property type="entry name" value="LEUCINE RICH REPEAT CONTAINING 37A-RELATED"/>
    <property type="match status" value="1"/>
</dbReference>
<feature type="signal peptide" evidence="4">
    <location>
        <begin position="1"/>
        <end position="27"/>
    </location>
</feature>
<dbReference type="InterPro" id="IPR001611">
    <property type="entry name" value="Leu-rich_rpt"/>
</dbReference>